<protein>
    <submittedName>
        <fullName evidence="10">V/A-type H+-transporting ATPase subunit I</fullName>
    </submittedName>
</protein>
<evidence type="ECO:0000256" key="2">
    <source>
        <dbReference type="ARBA" id="ARBA00009904"/>
    </source>
</evidence>
<dbReference type="GO" id="GO:0033179">
    <property type="term" value="C:proton-transporting V-type ATPase, V0 domain"/>
    <property type="evidence" value="ECO:0007669"/>
    <property type="project" value="InterPro"/>
</dbReference>
<gene>
    <name evidence="10" type="ORF">A8806_11199</name>
</gene>
<keyword evidence="5 9" id="KW-1133">Transmembrane helix</keyword>
<evidence type="ECO:0000256" key="4">
    <source>
        <dbReference type="ARBA" id="ARBA00022692"/>
    </source>
</evidence>
<name>A0A2Y9BMR3_9FIRM</name>
<evidence type="ECO:0000256" key="5">
    <source>
        <dbReference type="ARBA" id="ARBA00022989"/>
    </source>
</evidence>
<keyword evidence="6" id="KW-0406">Ion transport</keyword>
<dbReference type="GO" id="GO:0046961">
    <property type="term" value="F:proton-transporting ATPase activity, rotational mechanism"/>
    <property type="evidence" value="ECO:0007669"/>
    <property type="project" value="InterPro"/>
</dbReference>
<evidence type="ECO:0000256" key="6">
    <source>
        <dbReference type="ARBA" id="ARBA00023065"/>
    </source>
</evidence>
<dbReference type="Gene3D" id="3.30.70.2750">
    <property type="match status" value="1"/>
</dbReference>
<dbReference type="Proteomes" id="UP000245845">
    <property type="component" value="Unassembled WGS sequence"/>
</dbReference>
<evidence type="ECO:0000256" key="3">
    <source>
        <dbReference type="ARBA" id="ARBA00022448"/>
    </source>
</evidence>
<feature type="transmembrane region" description="Helical" evidence="9">
    <location>
        <begin position="363"/>
        <end position="391"/>
    </location>
</feature>
<feature type="transmembrane region" description="Helical" evidence="9">
    <location>
        <begin position="457"/>
        <end position="481"/>
    </location>
</feature>
<sequence length="672" mass="74736">MAVLQMQRMSICALKKDRKAILEKLQSMGVMEINHVLEEDEHFRRMDTGNARMSFDKAAASADQALDILQQYAPVKQSMLSSLAGKDLVDQKKYQSIIEDKDELLKRAKRIQALDKEKAEQHANILKIENSIESLMPWLKLDVPMNFPGTEHIVMIPGTMPGMLTLENVYAMLAAQAPELEADFHIISAEQDTTYLTVFCLRNDAQQLEEALRSIGFAKPSQMIGEIPAKAKEEMEAEISEIKGRIAEIEKEVSDLAANREGLKLLADYFRVRADKYEVLGQLPQSERTFLISGYVPAKAVPKVQKALADKYDCVVDVEELKEDEEAPVLLKNNKFSSSAEGILEAFGLPGKGEMDPTAIMSFFYVFLFGLMLSDAAYGAIVAIACGVLILKFPRMGKGMKTSIQLFFWCGLSTLFWGVMFGGYFGDVINVVSRTFFGHEVRIPAVWFVPLDEPMRLLIYSMLFGVIHLFVGLGIKGYMCIRDKRYMDFFCDVVLWFMLLIGLLIMLVPSELFASIAQMSITFPPVAVTLGKVLAIAGAAGILLMSGRAKKNIGLRLALGAYDLYNVSGWLSDVLSYSRLLALGLATGVIASVVNQMGSMAGKSVFGVIVFIFAFIVGHTFNIAINLLGAYVHTNRLQFVEFFGKFYEGGGRAFNPFKENTKYADIKEETNL</sequence>
<feature type="transmembrane region" description="Helical" evidence="9">
    <location>
        <begin position="606"/>
        <end position="632"/>
    </location>
</feature>
<evidence type="ECO:0000256" key="1">
    <source>
        <dbReference type="ARBA" id="ARBA00004141"/>
    </source>
</evidence>
<keyword evidence="11" id="KW-1185">Reference proteome</keyword>
<dbReference type="GO" id="GO:0007035">
    <property type="term" value="P:vacuolar acidification"/>
    <property type="evidence" value="ECO:0007669"/>
    <property type="project" value="TreeGrafter"/>
</dbReference>
<comment type="subcellular location">
    <subcellularLocation>
        <location evidence="1">Membrane</location>
        <topology evidence="1">Multi-pass membrane protein</topology>
    </subcellularLocation>
</comment>
<keyword evidence="7 9" id="KW-0472">Membrane</keyword>
<dbReference type="InterPro" id="IPR002490">
    <property type="entry name" value="V-ATPase_116kDa_su"/>
</dbReference>
<evidence type="ECO:0000313" key="11">
    <source>
        <dbReference type="Proteomes" id="UP000245845"/>
    </source>
</evidence>
<dbReference type="Gene3D" id="3.30.70.2170">
    <property type="match status" value="1"/>
</dbReference>
<evidence type="ECO:0000256" key="7">
    <source>
        <dbReference type="ARBA" id="ARBA00023136"/>
    </source>
</evidence>
<dbReference type="Pfam" id="PF01496">
    <property type="entry name" value="V_ATPase_I"/>
    <property type="match status" value="2"/>
</dbReference>
<reference evidence="10 11" key="1">
    <citation type="submission" date="2018-05" db="EMBL/GenBank/DDBJ databases">
        <title>The Hungate 1000. A catalogue of reference genomes from the rumen microbiome.</title>
        <authorList>
            <person name="Kelly W."/>
        </authorList>
    </citation>
    <scope>NUCLEOTIDE SEQUENCE [LARGE SCALE GENOMIC DNA]</scope>
    <source>
        <strain evidence="10 11">NLAE-zl-C242</strain>
    </source>
</reference>
<feature type="transmembrane region" description="Helical" evidence="9">
    <location>
        <begin position="577"/>
        <end position="594"/>
    </location>
</feature>
<keyword evidence="8" id="KW-0175">Coiled coil</keyword>
<evidence type="ECO:0000256" key="8">
    <source>
        <dbReference type="SAM" id="Coils"/>
    </source>
</evidence>
<dbReference type="GO" id="GO:0051117">
    <property type="term" value="F:ATPase binding"/>
    <property type="evidence" value="ECO:0007669"/>
    <property type="project" value="TreeGrafter"/>
</dbReference>
<dbReference type="Gene3D" id="1.20.1460.20">
    <property type="match status" value="1"/>
</dbReference>
<evidence type="ECO:0000256" key="9">
    <source>
        <dbReference type="SAM" id="Phobius"/>
    </source>
</evidence>
<comment type="caution">
    <text evidence="10">The sequence shown here is derived from an EMBL/GenBank/DDBJ whole genome shotgun (WGS) entry which is preliminary data.</text>
</comment>
<dbReference type="EMBL" id="QGDL01000011">
    <property type="protein sequence ID" value="PWJ27663.1"/>
    <property type="molecule type" value="Genomic_DNA"/>
</dbReference>
<accession>A0A2Y9BMR3</accession>
<proteinExistence type="inferred from homology"/>
<evidence type="ECO:0000313" key="10">
    <source>
        <dbReference type="EMBL" id="PWJ27663.1"/>
    </source>
</evidence>
<dbReference type="AlphaFoldDB" id="A0A2Y9BMR3"/>
<organism evidence="10 11">
    <name type="scientific">Faecalicatena orotica</name>
    <dbReference type="NCBI Taxonomy" id="1544"/>
    <lineage>
        <taxon>Bacteria</taxon>
        <taxon>Bacillati</taxon>
        <taxon>Bacillota</taxon>
        <taxon>Clostridia</taxon>
        <taxon>Lachnospirales</taxon>
        <taxon>Lachnospiraceae</taxon>
        <taxon>Faecalicatena</taxon>
    </lineage>
</organism>
<feature type="coiled-coil region" evidence="8">
    <location>
        <begin position="232"/>
        <end position="266"/>
    </location>
</feature>
<dbReference type="RefSeq" id="WP_109732475.1">
    <property type="nucleotide sequence ID" value="NZ_BAAACK010000005.1"/>
</dbReference>
<dbReference type="PANTHER" id="PTHR11629">
    <property type="entry name" value="VACUOLAR PROTON ATPASES"/>
    <property type="match status" value="1"/>
</dbReference>
<feature type="transmembrane region" description="Helical" evidence="9">
    <location>
        <begin position="403"/>
        <end position="425"/>
    </location>
</feature>
<dbReference type="OrthoDB" id="9803814at2"/>
<feature type="transmembrane region" description="Helical" evidence="9">
    <location>
        <begin position="493"/>
        <end position="514"/>
    </location>
</feature>
<dbReference type="PANTHER" id="PTHR11629:SF63">
    <property type="entry name" value="V-TYPE PROTON ATPASE SUBUNIT A"/>
    <property type="match status" value="1"/>
</dbReference>
<keyword evidence="3" id="KW-0813">Transport</keyword>
<dbReference type="GO" id="GO:0016471">
    <property type="term" value="C:vacuolar proton-transporting V-type ATPase complex"/>
    <property type="evidence" value="ECO:0007669"/>
    <property type="project" value="TreeGrafter"/>
</dbReference>
<keyword evidence="4 9" id="KW-0812">Transmembrane</keyword>
<comment type="similarity">
    <text evidence="2">Belongs to the V-ATPase 116 kDa subunit family.</text>
</comment>
<feature type="transmembrane region" description="Helical" evidence="9">
    <location>
        <begin position="526"/>
        <end position="546"/>
    </location>
</feature>